<organism evidence="2 3">
    <name type="scientific">Penicillium chermesinum</name>
    <dbReference type="NCBI Taxonomy" id="63820"/>
    <lineage>
        <taxon>Eukaryota</taxon>
        <taxon>Fungi</taxon>
        <taxon>Dikarya</taxon>
        <taxon>Ascomycota</taxon>
        <taxon>Pezizomycotina</taxon>
        <taxon>Eurotiomycetes</taxon>
        <taxon>Eurotiomycetidae</taxon>
        <taxon>Eurotiales</taxon>
        <taxon>Aspergillaceae</taxon>
        <taxon>Penicillium</taxon>
    </lineage>
</organism>
<evidence type="ECO:0000256" key="1">
    <source>
        <dbReference type="SAM" id="SignalP"/>
    </source>
</evidence>
<protein>
    <submittedName>
        <fullName evidence="2">Uncharacterized protein</fullName>
    </submittedName>
</protein>
<gene>
    <name evidence="2" type="ORF">N7468_008328</name>
</gene>
<evidence type="ECO:0000313" key="2">
    <source>
        <dbReference type="EMBL" id="KAJ5223786.1"/>
    </source>
</evidence>
<comment type="caution">
    <text evidence="2">The sequence shown here is derived from an EMBL/GenBank/DDBJ whole genome shotgun (WGS) entry which is preliminary data.</text>
</comment>
<keyword evidence="1" id="KW-0732">Signal</keyword>
<feature type="signal peptide" evidence="1">
    <location>
        <begin position="1"/>
        <end position="16"/>
    </location>
</feature>
<keyword evidence="3" id="KW-1185">Reference proteome</keyword>
<dbReference type="Proteomes" id="UP001150941">
    <property type="component" value="Unassembled WGS sequence"/>
</dbReference>
<proteinExistence type="predicted"/>
<evidence type="ECO:0000313" key="3">
    <source>
        <dbReference type="Proteomes" id="UP001150941"/>
    </source>
</evidence>
<reference evidence="2" key="1">
    <citation type="submission" date="2022-11" db="EMBL/GenBank/DDBJ databases">
        <authorList>
            <person name="Petersen C."/>
        </authorList>
    </citation>
    <scope>NUCLEOTIDE SEQUENCE</scope>
    <source>
        <strain evidence="2">IBT 19713</strain>
    </source>
</reference>
<accession>A0A9W9NPJ6</accession>
<sequence>MRYLGVFIALCASASAEQWWFDAWDGLSCGDAPQNGVIFSTTEGTGEKLCVNFENNQKAYSYAAGFPEGEMEVRGFLYEHCEGPNRTLTPNTCTNPQIEIPYIRSWQIERL</sequence>
<dbReference type="OrthoDB" id="4345114at2759"/>
<name>A0A9W9NPJ6_9EURO</name>
<reference evidence="2" key="2">
    <citation type="journal article" date="2023" name="IMA Fungus">
        <title>Comparative genomic study of the Penicillium genus elucidates a diverse pangenome and 15 lateral gene transfer events.</title>
        <authorList>
            <person name="Petersen C."/>
            <person name="Sorensen T."/>
            <person name="Nielsen M.R."/>
            <person name="Sondergaard T.E."/>
            <person name="Sorensen J.L."/>
            <person name="Fitzpatrick D.A."/>
            <person name="Frisvad J.C."/>
            <person name="Nielsen K.L."/>
        </authorList>
    </citation>
    <scope>NUCLEOTIDE SEQUENCE</scope>
    <source>
        <strain evidence="2">IBT 19713</strain>
    </source>
</reference>
<dbReference type="EMBL" id="JAPQKS010000006">
    <property type="protein sequence ID" value="KAJ5223786.1"/>
    <property type="molecule type" value="Genomic_DNA"/>
</dbReference>
<dbReference type="AlphaFoldDB" id="A0A9W9NPJ6"/>
<dbReference type="GeneID" id="83204927"/>
<dbReference type="RefSeq" id="XP_058327969.1">
    <property type="nucleotide sequence ID" value="XM_058477624.1"/>
</dbReference>
<feature type="chain" id="PRO_5040978542" evidence="1">
    <location>
        <begin position="17"/>
        <end position="111"/>
    </location>
</feature>